<feature type="transmembrane region" description="Helical" evidence="2">
    <location>
        <begin position="50"/>
        <end position="69"/>
    </location>
</feature>
<dbReference type="OrthoDB" id="3501153at2759"/>
<organism evidence="3 4">
    <name type="scientific">Monilinia vaccinii-corymbosi</name>
    <dbReference type="NCBI Taxonomy" id="61207"/>
    <lineage>
        <taxon>Eukaryota</taxon>
        <taxon>Fungi</taxon>
        <taxon>Dikarya</taxon>
        <taxon>Ascomycota</taxon>
        <taxon>Pezizomycotina</taxon>
        <taxon>Leotiomycetes</taxon>
        <taxon>Helotiales</taxon>
        <taxon>Sclerotiniaceae</taxon>
        <taxon>Monilinia</taxon>
    </lineage>
</organism>
<accession>A0A8A3PJ97</accession>
<feature type="region of interest" description="Disordered" evidence="1">
    <location>
        <begin position="1"/>
        <end position="38"/>
    </location>
</feature>
<gene>
    <name evidence="3" type="ORF">DSL72_007967</name>
</gene>
<keyword evidence="2" id="KW-0812">Transmembrane</keyword>
<reference evidence="3" key="1">
    <citation type="submission" date="2020-10" db="EMBL/GenBank/DDBJ databases">
        <title>Genome Sequence of Monilinia vaccinii-corymbosi Sheds Light on Mummy Berry Disease Infection of Blueberry and Mating Type.</title>
        <authorList>
            <person name="Yow A.G."/>
            <person name="Zhang Y."/>
            <person name="Bansal K."/>
            <person name="Eacker S.M."/>
            <person name="Sullivan S."/>
            <person name="Liachko I."/>
            <person name="Cubeta M.A."/>
            <person name="Rollins J.A."/>
            <person name="Ashrafi H."/>
        </authorList>
    </citation>
    <scope>NUCLEOTIDE SEQUENCE</scope>
    <source>
        <strain evidence="3">RL-1</strain>
    </source>
</reference>
<dbReference type="InterPro" id="IPR053008">
    <property type="entry name" value="Phomopsin_biosynth_assoc"/>
</dbReference>
<dbReference type="EMBL" id="CP063409">
    <property type="protein sequence ID" value="QSZ35103.1"/>
    <property type="molecule type" value="Genomic_DNA"/>
</dbReference>
<evidence type="ECO:0000313" key="3">
    <source>
        <dbReference type="EMBL" id="QSZ35103.1"/>
    </source>
</evidence>
<sequence>MAYPEETKYEQSSGNYGDRDADRGEEDGPFLSASNGSQKRRTFRAPRVELSLQIGTFMFTTIILVLYIINGSTKFYNGHSQTGDGSILKGMSRINPIGHRRQPCGLDSDTAKANGCVFDLLTMAWLHPECYDEELSREFLEVASEPFFYDKEATKPLKDYKELSEVKVLVWTSRKYHIYHCSYGWRYQHRALLRGGVIESGLAGYHHTEHCTDQLMNQTAAFETIMTRITIDFPDC</sequence>
<evidence type="ECO:0000313" key="4">
    <source>
        <dbReference type="Proteomes" id="UP000672032"/>
    </source>
</evidence>
<keyword evidence="2" id="KW-1133">Transmembrane helix</keyword>
<proteinExistence type="predicted"/>
<evidence type="ECO:0000256" key="1">
    <source>
        <dbReference type="SAM" id="MobiDB-lite"/>
    </source>
</evidence>
<evidence type="ECO:0000256" key="2">
    <source>
        <dbReference type="SAM" id="Phobius"/>
    </source>
</evidence>
<dbReference type="PANTHER" id="PTHR35896">
    <property type="entry name" value="IG-LIKE DOMAIN-CONTAINING PROTEIN"/>
    <property type="match status" value="1"/>
</dbReference>
<keyword evidence="2" id="KW-0472">Membrane</keyword>
<dbReference type="Proteomes" id="UP000672032">
    <property type="component" value="Chromosome 5"/>
</dbReference>
<protein>
    <submittedName>
        <fullName evidence="3">Uncharacterized protein</fullName>
    </submittedName>
</protein>
<dbReference type="PANTHER" id="PTHR35896:SF3">
    <property type="entry name" value="MAJOR FACILITATOR SUPERFAMILY TRANSPORTER"/>
    <property type="match status" value="1"/>
</dbReference>
<dbReference type="AlphaFoldDB" id="A0A8A3PJ97"/>
<keyword evidence="4" id="KW-1185">Reference proteome</keyword>
<name>A0A8A3PJ97_9HELO</name>